<proteinExistence type="predicted"/>
<organism evidence="1 2">
    <name type="scientific">Roseibium marinum</name>
    <dbReference type="NCBI Taxonomy" id="281252"/>
    <lineage>
        <taxon>Bacteria</taxon>
        <taxon>Pseudomonadati</taxon>
        <taxon>Pseudomonadota</taxon>
        <taxon>Alphaproteobacteria</taxon>
        <taxon>Hyphomicrobiales</taxon>
        <taxon>Stappiaceae</taxon>
        <taxon>Roseibium</taxon>
    </lineage>
</organism>
<gene>
    <name evidence="1" type="ORF">CLV41_110151</name>
</gene>
<dbReference type="Proteomes" id="UP000236959">
    <property type="component" value="Unassembled WGS sequence"/>
</dbReference>
<evidence type="ECO:0000313" key="1">
    <source>
        <dbReference type="EMBL" id="POF29147.1"/>
    </source>
</evidence>
<name>A0A2S3UN55_9HYPH</name>
<reference evidence="1 2" key="1">
    <citation type="submission" date="2018-01" db="EMBL/GenBank/DDBJ databases">
        <title>Genomic Encyclopedia of Archaeal and Bacterial Type Strains, Phase II (KMG-II): from individual species to whole genera.</title>
        <authorList>
            <person name="Goeker M."/>
        </authorList>
    </citation>
    <scope>NUCLEOTIDE SEQUENCE [LARGE SCALE GENOMIC DNA]</scope>
    <source>
        <strain evidence="1 2">DSM 17023</strain>
    </source>
</reference>
<accession>A0A2S3UN55</accession>
<keyword evidence="2" id="KW-1185">Reference proteome</keyword>
<dbReference type="EMBL" id="PPCN01000010">
    <property type="protein sequence ID" value="POF29147.1"/>
    <property type="molecule type" value="Genomic_DNA"/>
</dbReference>
<sequence length="34" mass="3865">MLRCTKIFEAASKLHKPMPFLAMVLAEGEPNFRS</sequence>
<comment type="caution">
    <text evidence="1">The sequence shown here is derived from an EMBL/GenBank/DDBJ whole genome shotgun (WGS) entry which is preliminary data.</text>
</comment>
<dbReference type="AlphaFoldDB" id="A0A2S3UN55"/>
<protein>
    <submittedName>
        <fullName evidence="1">Uncharacterized protein</fullName>
    </submittedName>
</protein>
<evidence type="ECO:0000313" key="2">
    <source>
        <dbReference type="Proteomes" id="UP000236959"/>
    </source>
</evidence>